<feature type="compositionally biased region" description="Basic residues" evidence="1">
    <location>
        <begin position="72"/>
        <end position="86"/>
    </location>
</feature>
<feature type="compositionally biased region" description="Basic and acidic residues" evidence="1">
    <location>
        <begin position="163"/>
        <end position="180"/>
    </location>
</feature>
<protein>
    <submittedName>
        <fullName evidence="2">Uncharacterized protein</fullName>
    </submittedName>
</protein>
<name>K2QU90_MACPH</name>
<evidence type="ECO:0000313" key="2">
    <source>
        <dbReference type="EMBL" id="EKG13341.1"/>
    </source>
</evidence>
<comment type="caution">
    <text evidence="2">The sequence shown here is derived from an EMBL/GenBank/DDBJ whole genome shotgun (WGS) entry which is preliminary data.</text>
</comment>
<dbReference type="InParanoid" id="K2QU90"/>
<evidence type="ECO:0000313" key="3">
    <source>
        <dbReference type="Proteomes" id="UP000007129"/>
    </source>
</evidence>
<dbReference type="HOGENOM" id="CLU_1245585_0_0_1"/>
<feature type="compositionally biased region" description="Basic and acidic residues" evidence="1">
    <location>
        <begin position="60"/>
        <end position="71"/>
    </location>
</feature>
<dbReference type="VEuPathDB" id="FungiDB:MPH_09623"/>
<dbReference type="Proteomes" id="UP000007129">
    <property type="component" value="Unassembled WGS sequence"/>
</dbReference>
<evidence type="ECO:0000256" key="1">
    <source>
        <dbReference type="SAM" id="MobiDB-lite"/>
    </source>
</evidence>
<dbReference type="AlphaFoldDB" id="K2QU90"/>
<accession>K2QU90</accession>
<proteinExistence type="predicted"/>
<reference evidence="2 3" key="1">
    <citation type="journal article" date="2012" name="BMC Genomics">
        <title>Tools to kill: Genome of one of the most destructive plant pathogenic fungi Macrophomina phaseolina.</title>
        <authorList>
            <person name="Islam M.S."/>
            <person name="Haque M.S."/>
            <person name="Islam M.M."/>
            <person name="Emdad E.M."/>
            <person name="Halim A."/>
            <person name="Hossen Q.M.M."/>
            <person name="Hossain M.Z."/>
            <person name="Ahmed B."/>
            <person name="Rahim S."/>
            <person name="Rahman M.S."/>
            <person name="Alam M.M."/>
            <person name="Hou S."/>
            <person name="Wan X."/>
            <person name="Saito J.A."/>
            <person name="Alam M."/>
        </authorList>
    </citation>
    <scope>NUCLEOTIDE SEQUENCE [LARGE SCALE GENOMIC DNA]</scope>
    <source>
        <strain evidence="2 3">MS6</strain>
    </source>
</reference>
<feature type="compositionally biased region" description="Basic residues" evidence="1">
    <location>
        <begin position="152"/>
        <end position="162"/>
    </location>
</feature>
<organism evidence="2 3">
    <name type="scientific">Macrophomina phaseolina (strain MS6)</name>
    <name type="common">Charcoal rot fungus</name>
    <dbReference type="NCBI Taxonomy" id="1126212"/>
    <lineage>
        <taxon>Eukaryota</taxon>
        <taxon>Fungi</taxon>
        <taxon>Dikarya</taxon>
        <taxon>Ascomycota</taxon>
        <taxon>Pezizomycotina</taxon>
        <taxon>Dothideomycetes</taxon>
        <taxon>Dothideomycetes incertae sedis</taxon>
        <taxon>Botryosphaeriales</taxon>
        <taxon>Botryosphaeriaceae</taxon>
        <taxon>Macrophomina</taxon>
    </lineage>
</organism>
<dbReference type="EMBL" id="AHHD01000414">
    <property type="protein sequence ID" value="EKG13341.1"/>
    <property type="molecule type" value="Genomic_DNA"/>
</dbReference>
<gene>
    <name evidence="2" type="ORF">MPH_09623</name>
</gene>
<feature type="compositionally biased region" description="Basic residues" evidence="1">
    <location>
        <begin position="124"/>
        <end position="139"/>
    </location>
</feature>
<feature type="region of interest" description="Disordered" evidence="1">
    <location>
        <begin position="60"/>
        <end position="205"/>
    </location>
</feature>
<sequence length="222" mass="25463">MLLFLHVRGDSNGAAGYKKTGNALGPHHYITAHRLCRASLSLISTASHLLLTPRQQLHHAIDSRPSPDHQGHRAHSRRAWQHHHHPLLPEHAAREPGPQQHLQQHPSGHRPPAASPGHVSLRLRLQHRRPRRPEPRRRAHLPEARLALHPPRALRHRRHLSARRHEGNPRRRSDPRDPRRLGRGLLAAGQPHDRQGGRPVQARRRLDRLARLPHRPQGQRVV</sequence>